<dbReference type="CDD" id="cd01171">
    <property type="entry name" value="YXKO-related"/>
    <property type="match status" value="1"/>
</dbReference>
<gene>
    <name evidence="17" type="primary">nnrD</name>
    <name evidence="21" type="ORF">BSZ32_13175</name>
</gene>
<dbReference type="HAMAP" id="MF_01965">
    <property type="entry name" value="NADHX_dehydratase"/>
    <property type="match status" value="1"/>
</dbReference>
<reference evidence="21 22" key="1">
    <citation type="submission" date="2016-12" db="EMBL/GenBank/DDBJ databases">
        <title>Study of bacterial adaptation to deep sea.</title>
        <authorList>
            <person name="Song J."/>
            <person name="Yoshizawa S."/>
            <person name="Kogure K."/>
        </authorList>
    </citation>
    <scope>NUCLEOTIDE SEQUENCE [LARGE SCALE GENOMIC DNA]</scope>
    <source>
        <strain evidence="21 22">SAORIC-165</strain>
    </source>
</reference>
<evidence type="ECO:0000256" key="5">
    <source>
        <dbReference type="ARBA" id="ARBA00022723"/>
    </source>
</evidence>
<organism evidence="21 22">
    <name type="scientific">Rubritalea profundi</name>
    <dbReference type="NCBI Taxonomy" id="1658618"/>
    <lineage>
        <taxon>Bacteria</taxon>
        <taxon>Pseudomonadati</taxon>
        <taxon>Verrucomicrobiota</taxon>
        <taxon>Verrucomicrobiia</taxon>
        <taxon>Verrucomicrobiales</taxon>
        <taxon>Rubritaleaceae</taxon>
        <taxon>Rubritalea</taxon>
    </lineage>
</organism>
<dbReference type="InterPro" id="IPR036652">
    <property type="entry name" value="YjeF_N_dom_sf"/>
</dbReference>
<dbReference type="SUPFAM" id="SSF53613">
    <property type="entry name" value="Ribokinase-like"/>
    <property type="match status" value="1"/>
</dbReference>
<dbReference type="Gene3D" id="3.40.1190.20">
    <property type="match status" value="1"/>
</dbReference>
<evidence type="ECO:0000256" key="8">
    <source>
        <dbReference type="ARBA" id="ARBA00022857"/>
    </source>
</evidence>
<keyword evidence="10 17" id="KW-0520">NAD</keyword>
<evidence type="ECO:0000256" key="12">
    <source>
        <dbReference type="ARBA" id="ARBA00023239"/>
    </source>
</evidence>
<proteinExistence type="inferred from homology"/>
<keyword evidence="11 18" id="KW-0413">Isomerase</keyword>
<dbReference type="PROSITE" id="PS51383">
    <property type="entry name" value="YJEF_C_3"/>
    <property type="match status" value="1"/>
</dbReference>
<evidence type="ECO:0000256" key="4">
    <source>
        <dbReference type="ARBA" id="ARBA00009524"/>
    </source>
</evidence>
<keyword evidence="13" id="KW-0511">Multifunctional enzyme</keyword>
<feature type="domain" description="YjeF C-terminal" evidence="19">
    <location>
        <begin position="219"/>
        <end position="488"/>
    </location>
</feature>
<dbReference type="PROSITE" id="PS01050">
    <property type="entry name" value="YJEF_C_2"/>
    <property type="match status" value="1"/>
</dbReference>
<dbReference type="NCBIfam" id="TIGR00196">
    <property type="entry name" value="yjeF_cterm"/>
    <property type="match status" value="1"/>
</dbReference>
<dbReference type="EMBL" id="MQWA01000001">
    <property type="protein sequence ID" value="PQJ29344.1"/>
    <property type="molecule type" value="Genomic_DNA"/>
</dbReference>
<comment type="catalytic activity">
    <reaction evidence="16 17 18">
        <text>(6S)-NADPHX + ADP = AMP + phosphate + NADPH + H(+)</text>
        <dbReference type="Rhea" id="RHEA:32235"/>
        <dbReference type="ChEBI" id="CHEBI:15378"/>
        <dbReference type="ChEBI" id="CHEBI:43474"/>
        <dbReference type="ChEBI" id="CHEBI:57783"/>
        <dbReference type="ChEBI" id="CHEBI:64076"/>
        <dbReference type="ChEBI" id="CHEBI:456215"/>
        <dbReference type="ChEBI" id="CHEBI:456216"/>
        <dbReference type="EC" id="4.2.1.136"/>
    </reaction>
</comment>
<evidence type="ECO:0000259" key="20">
    <source>
        <dbReference type="PROSITE" id="PS51385"/>
    </source>
</evidence>
<feature type="binding site" evidence="17">
    <location>
        <position position="427"/>
    </location>
    <ligand>
        <name>(6S)-NADPHX</name>
        <dbReference type="ChEBI" id="CHEBI:64076"/>
    </ligand>
</feature>
<evidence type="ECO:0000256" key="13">
    <source>
        <dbReference type="ARBA" id="ARBA00023268"/>
    </source>
</evidence>
<dbReference type="GO" id="GO:0005524">
    <property type="term" value="F:ATP binding"/>
    <property type="evidence" value="ECO:0007669"/>
    <property type="project" value="UniProtKB-UniRule"/>
</dbReference>
<dbReference type="NCBIfam" id="TIGR00197">
    <property type="entry name" value="yjeF_nterm"/>
    <property type="match status" value="1"/>
</dbReference>
<comment type="cofactor">
    <cofactor evidence="17">
        <name>Mg(2+)</name>
        <dbReference type="ChEBI" id="CHEBI:18420"/>
    </cofactor>
</comment>
<evidence type="ECO:0000256" key="3">
    <source>
        <dbReference type="ARBA" id="ARBA00006001"/>
    </source>
</evidence>
<comment type="similarity">
    <text evidence="4 18">In the C-terminal section; belongs to the NnrD/CARKD family.</text>
</comment>
<sequence>MQSVSCESMRDLENAVFAIGHTPEALMLQAGERMSQAILRYYPSHSHATAYLGKGHNAGDALVLAKYLQKAGWSIQLRCPYLEDDLSPLTLKMLESLGAIPLDSSTPPTAGSLLIDGLLGIGANGPLRPPLRELATEMNQARDSLGCRLISLDTPSGVNASTGEIYPAAVKADHTLCVGYPKSGLLKSSCIQHVGALTQIALDALEDHSPKACQSSPELITPHTLRRKRRDFDTHKGQAGRVGIWAGSKGMLGAAVLTATAALKSGAGLITLFSPPEIYSIIAPMLPPEIMVRLSLSPLTMLEQNFDAIVLGPGIGTPDSNLANQLLAVVERSSIPIVLDADMLNLIAREEKLSSLHPKCILTPHPGEMQRLFPSSESREKIALNFCELYPVTLLFKGARTIITEPNKVLYVNSTGTPAMATAGQGDVLSGLIGGLCAQGYTLLDATKLSAWLAGEAAQLALASQTETEETLSASSVIHFLPQAFLAVARQA</sequence>
<dbReference type="Proteomes" id="UP000239907">
    <property type="component" value="Unassembled WGS sequence"/>
</dbReference>
<evidence type="ECO:0000256" key="17">
    <source>
        <dbReference type="HAMAP-Rule" id="MF_01965"/>
    </source>
</evidence>
<comment type="function">
    <text evidence="17">Catalyzes the dehydration of the S-form of NAD(P)HX at the expense of ADP, which is converted to AMP. Together with NAD(P)HX epimerase, which catalyzes the epimerization of the S- and R-forms, the enzyme allows the repair of both epimers of NAD(P)HX, a damaged form of NAD(P)H that is a result of enzymatic or heat-dependent hydration.</text>
</comment>
<dbReference type="EC" id="4.2.1.136" evidence="17"/>
<comment type="caution">
    <text evidence="21">The sequence shown here is derived from an EMBL/GenBank/DDBJ whole genome shotgun (WGS) entry which is preliminary data.</text>
</comment>
<comment type="catalytic activity">
    <reaction evidence="2 18">
        <text>(6R)-NADPHX = (6S)-NADPHX</text>
        <dbReference type="Rhea" id="RHEA:32227"/>
        <dbReference type="ChEBI" id="CHEBI:64076"/>
        <dbReference type="ChEBI" id="CHEBI:64077"/>
        <dbReference type="EC" id="5.1.99.6"/>
    </reaction>
</comment>
<feature type="binding site" evidence="17">
    <location>
        <position position="314"/>
    </location>
    <ligand>
        <name>(6S)-NADPHX</name>
        <dbReference type="ChEBI" id="CHEBI:64076"/>
    </ligand>
</feature>
<feature type="binding site" evidence="17">
    <location>
        <position position="426"/>
    </location>
    <ligand>
        <name>AMP</name>
        <dbReference type="ChEBI" id="CHEBI:456215"/>
    </ligand>
</feature>
<comment type="subunit">
    <text evidence="17">Homotetramer.</text>
</comment>
<evidence type="ECO:0000256" key="18">
    <source>
        <dbReference type="PIRNR" id="PIRNR017184"/>
    </source>
</evidence>
<feature type="binding site" evidence="17">
    <location>
        <position position="254"/>
    </location>
    <ligand>
        <name>(6S)-NADPHX</name>
        <dbReference type="ChEBI" id="CHEBI:64076"/>
    </ligand>
</feature>
<keyword evidence="6 17" id="KW-0547">Nucleotide-binding</keyword>
<dbReference type="InterPro" id="IPR029056">
    <property type="entry name" value="Ribokinase-like"/>
</dbReference>
<comment type="cofactor">
    <cofactor evidence="18">
        <name>K(+)</name>
        <dbReference type="ChEBI" id="CHEBI:29103"/>
    </cofactor>
    <text evidence="18">Binds 1 potassium ion per subunit.</text>
</comment>
<accession>A0A2S7U4M5</accession>
<comment type="catalytic activity">
    <reaction evidence="1 18">
        <text>(6R)-NADHX = (6S)-NADHX</text>
        <dbReference type="Rhea" id="RHEA:32215"/>
        <dbReference type="ChEBI" id="CHEBI:64074"/>
        <dbReference type="ChEBI" id="CHEBI:64075"/>
        <dbReference type="EC" id="5.1.99.6"/>
    </reaction>
</comment>
<dbReference type="GO" id="GO:0046872">
    <property type="term" value="F:metal ion binding"/>
    <property type="evidence" value="ECO:0007669"/>
    <property type="project" value="UniProtKB-UniRule"/>
</dbReference>
<evidence type="ECO:0000313" key="21">
    <source>
        <dbReference type="EMBL" id="PQJ29344.1"/>
    </source>
</evidence>
<dbReference type="PROSITE" id="PS51385">
    <property type="entry name" value="YJEF_N"/>
    <property type="match status" value="1"/>
</dbReference>
<comment type="similarity">
    <text evidence="3 18">In the N-terminal section; belongs to the NnrE/AIBP family.</text>
</comment>
<dbReference type="InterPro" id="IPR017953">
    <property type="entry name" value="Carbohydrate_kinase_pred_CS"/>
</dbReference>
<dbReference type="InterPro" id="IPR004443">
    <property type="entry name" value="YjeF_N_dom"/>
</dbReference>
<evidence type="ECO:0000256" key="7">
    <source>
        <dbReference type="ARBA" id="ARBA00022840"/>
    </source>
</evidence>
<keyword evidence="22" id="KW-1185">Reference proteome</keyword>
<evidence type="ECO:0000256" key="9">
    <source>
        <dbReference type="ARBA" id="ARBA00022958"/>
    </source>
</evidence>
<dbReference type="InterPro" id="IPR030677">
    <property type="entry name" value="Nnr"/>
</dbReference>
<evidence type="ECO:0000256" key="10">
    <source>
        <dbReference type="ARBA" id="ARBA00023027"/>
    </source>
</evidence>
<dbReference type="Pfam" id="PF01256">
    <property type="entry name" value="Carb_kinase"/>
    <property type="match status" value="1"/>
</dbReference>
<keyword evidence="9 18" id="KW-0630">Potassium</keyword>
<name>A0A2S7U4M5_9BACT</name>
<feature type="domain" description="YjeF N-terminal" evidence="20">
    <location>
        <begin position="9"/>
        <end position="210"/>
    </location>
</feature>
<evidence type="ECO:0000256" key="2">
    <source>
        <dbReference type="ARBA" id="ARBA00000909"/>
    </source>
</evidence>
<evidence type="ECO:0000259" key="19">
    <source>
        <dbReference type="PROSITE" id="PS51383"/>
    </source>
</evidence>
<evidence type="ECO:0000256" key="1">
    <source>
        <dbReference type="ARBA" id="ARBA00000013"/>
    </source>
</evidence>
<comment type="similarity">
    <text evidence="17">Belongs to the NnrD/CARKD family.</text>
</comment>
<comment type="function">
    <text evidence="14 18">Bifunctional enzyme that catalyzes the epimerization of the S- and R-forms of NAD(P)HX and the dehydration of the S-form of NAD(P)HX at the expense of ADP, which is converted to AMP. This allows the repair of both epimers of NAD(P)HX, a damaged form of NAD(P)H that is a result of enzymatic or heat-dependent hydration.</text>
</comment>
<dbReference type="InterPro" id="IPR000631">
    <property type="entry name" value="CARKD"/>
</dbReference>
<keyword evidence="7 17" id="KW-0067">ATP-binding</keyword>
<keyword evidence="12 17" id="KW-0456">Lyase</keyword>
<evidence type="ECO:0000256" key="15">
    <source>
        <dbReference type="ARBA" id="ARBA00048238"/>
    </source>
</evidence>
<evidence type="ECO:0000256" key="11">
    <source>
        <dbReference type="ARBA" id="ARBA00023235"/>
    </source>
</evidence>
<dbReference type="PANTHER" id="PTHR12592">
    <property type="entry name" value="ATP-DEPENDENT (S)-NAD(P)H-HYDRATE DEHYDRATASE FAMILY MEMBER"/>
    <property type="match status" value="1"/>
</dbReference>
<dbReference type="Gene3D" id="3.40.50.10260">
    <property type="entry name" value="YjeF N-terminal domain"/>
    <property type="match status" value="1"/>
</dbReference>
<keyword evidence="8 17" id="KW-0521">NADP</keyword>
<dbReference type="SUPFAM" id="SSF64153">
    <property type="entry name" value="YjeF N-terminal domain-like"/>
    <property type="match status" value="1"/>
</dbReference>
<dbReference type="GO" id="GO:0046496">
    <property type="term" value="P:nicotinamide nucleotide metabolic process"/>
    <property type="evidence" value="ECO:0007669"/>
    <property type="project" value="UniProtKB-UniRule"/>
</dbReference>
<dbReference type="GO" id="GO:0110051">
    <property type="term" value="P:metabolite repair"/>
    <property type="evidence" value="ECO:0007669"/>
    <property type="project" value="TreeGrafter"/>
</dbReference>
<dbReference type="AlphaFoldDB" id="A0A2S7U4M5"/>
<evidence type="ECO:0000256" key="14">
    <source>
        <dbReference type="ARBA" id="ARBA00025153"/>
    </source>
</evidence>
<dbReference type="PIRSF" id="PIRSF017184">
    <property type="entry name" value="Nnr"/>
    <property type="match status" value="1"/>
</dbReference>
<feature type="binding site" evidence="17">
    <location>
        <begin position="397"/>
        <end position="401"/>
    </location>
    <ligand>
        <name>AMP</name>
        <dbReference type="ChEBI" id="CHEBI:456215"/>
    </ligand>
</feature>
<dbReference type="GO" id="GO:0052855">
    <property type="term" value="F:ADP-dependent NAD(P)H-hydrate dehydratase activity"/>
    <property type="evidence" value="ECO:0007669"/>
    <property type="project" value="UniProtKB-UniRule"/>
</dbReference>
<dbReference type="RefSeq" id="WP_105043842.1">
    <property type="nucleotide sequence ID" value="NZ_MQWA01000001.1"/>
</dbReference>
<dbReference type="OrthoDB" id="9806925at2"/>
<evidence type="ECO:0000256" key="16">
    <source>
        <dbReference type="ARBA" id="ARBA00049209"/>
    </source>
</evidence>
<comment type="catalytic activity">
    <reaction evidence="15 17 18">
        <text>(6S)-NADHX + ADP = AMP + phosphate + NADH + H(+)</text>
        <dbReference type="Rhea" id="RHEA:32223"/>
        <dbReference type="ChEBI" id="CHEBI:15378"/>
        <dbReference type="ChEBI" id="CHEBI:43474"/>
        <dbReference type="ChEBI" id="CHEBI:57945"/>
        <dbReference type="ChEBI" id="CHEBI:64074"/>
        <dbReference type="ChEBI" id="CHEBI:456215"/>
        <dbReference type="ChEBI" id="CHEBI:456216"/>
        <dbReference type="EC" id="4.2.1.136"/>
    </reaction>
</comment>
<dbReference type="GO" id="GO:0052856">
    <property type="term" value="F:NAD(P)HX epimerase activity"/>
    <property type="evidence" value="ECO:0007669"/>
    <property type="project" value="UniProtKB-EC"/>
</dbReference>
<evidence type="ECO:0000313" key="22">
    <source>
        <dbReference type="Proteomes" id="UP000239907"/>
    </source>
</evidence>
<feature type="binding site" evidence="17">
    <location>
        <position position="365"/>
    </location>
    <ligand>
        <name>(6S)-NADPHX</name>
        <dbReference type="ChEBI" id="CHEBI:64076"/>
    </ligand>
</feature>
<dbReference type="PANTHER" id="PTHR12592:SF0">
    <property type="entry name" value="ATP-DEPENDENT (S)-NAD(P)H-HYDRATE DEHYDRATASE"/>
    <property type="match status" value="1"/>
</dbReference>
<evidence type="ECO:0000256" key="6">
    <source>
        <dbReference type="ARBA" id="ARBA00022741"/>
    </source>
</evidence>
<protein>
    <recommendedName>
        <fullName evidence="17">ADP-dependent (S)-NAD(P)H-hydrate dehydratase</fullName>
        <ecNumber evidence="17">4.2.1.136</ecNumber>
    </recommendedName>
    <alternativeName>
        <fullName evidence="17">ADP-dependent NAD(P)HX dehydratase</fullName>
    </alternativeName>
</protein>
<keyword evidence="5 18" id="KW-0479">Metal-binding</keyword>
<dbReference type="Pfam" id="PF03853">
    <property type="entry name" value="YjeF_N"/>
    <property type="match status" value="1"/>
</dbReference>